<gene>
    <name evidence="9" type="ORF">PZ740_04980</name>
</gene>
<protein>
    <submittedName>
        <fullName evidence="9">Aminotransferase class V-fold PLP-dependent enzyme</fullName>
    </submittedName>
</protein>
<dbReference type="InterPro" id="IPR024169">
    <property type="entry name" value="SP_NH2Trfase/AEP_transaminase"/>
</dbReference>
<dbReference type="FunFam" id="3.90.1150.10:FF:000204">
    <property type="entry name" value="Hypothetical aminotransferase"/>
    <property type="match status" value="1"/>
</dbReference>
<evidence type="ECO:0000256" key="5">
    <source>
        <dbReference type="PIRSR" id="PIRSR000524-50"/>
    </source>
</evidence>
<keyword evidence="9" id="KW-0032">Aminotransferase</keyword>
<dbReference type="InterPro" id="IPR015421">
    <property type="entry name" value="PyrdxlP-dep_Trfase_major"/>
</dbReference>
<keyword evidence="9" id="KW-0808">Transferase</keyword>
<comment type="cofactor">
    <cofactor evidence="1 5 7">
        <name>pyridoxal 5'-phosphate</name>
        <dbReference type="ChEBI" id="CHEBI:597326"/>
    </cofactor>
</comment>
<dbReference type="RefSeq" id="WP_327788154.1">
    <property type="nucleotide sequence ID" value="NZ_JARGEQ010000040.1"/>
</dbReference>
<name>A0AAP3V0Y0_9PROT</name>
<keyword evidence="10" id="KW-1185">Reference proteome</keyword>
<dbReference type="InterPro" id="IPR020578">
    <property type="entry name" value="Aminotrans_V_PyrdxlP_BS"/>
</dbReference>
<evidence type="ECO:0000259" key="8">
    <source>
        <dbReference type="Pfam" id="PF00266"/>
    </source>
</evidence>
<sequence>MLQRGRSFIQLPGPTNIPDRVLAAMHRPVVDFAGREFTRMTRGCLEDLKQVFQTRGEVFPYVALGHGMWEVVLDNLLALGDAVLVPDTGRFSASWCEMIRAQGIELVTTSPFYRESVDPAAVEEALRADRGHRIKAVLMVQVETSTGVLHDVAAVRRAIDAAGHPALLVVDAVASLATVDLPMDAWGVDAAITASQKGLMMPPGMGFVAVGPRARQAALANTAPRKYWDWGSRRGEESYMWFYGTPPLQMIWGLRAALDMLLEEGMPAVFARHARLAEAARRAVAHWSEAGALEFQALAPAARSNAVTAVRFTQGDPEAVRLHCRDELQVAFGGGLGPFQGHILRIGHMGDLNEPMLLGALAVLETGLRRLDVPHRPGGVTAAVEWLATQR</sequence>
<evidence type="ECO:0000256" key="3">
    <source>
        <dbReference type="ARBA" id="ARBA00022898"/>
    </source>
</evidence>
<dbReference type="Pfam" id="PF00266">
    <property type="entry name" value="Aminotran_5"/>
    <property type="match status" value="1"/>
</dbReference>
<dbReference type="PROSITE" id="PS00595">
    <property type="entry name" value="AA_TRANSFER_CLASS_5"/>
    <property type="match status" value="1"/>
</dbReference>
<dbReference type="Proteomes" id="UP001301140">
    <property type="component" value="Unassembled WGS sequence"/>
</dbReference>
<evidence type="ECO:0000256" key="6">
    <source>
        <dbReference type="RuleBase" id="RU004075"/>
    </source>
</evidence>
<comment type="caution">
    <text evidence="9">The sequence shown here is derived from an EMBL/GenBank/DDBJ whole genome shotgun (WGS) entry which is preliminary data.</text>
</comment>
<dbReference type="InterPro" id="IPR000192">
    <property type="entry name" value="Aminotrans_V_dom"/>
</dbReference>
<organism evidence="9 10">
    <name type="scientific">Marinimicrococcus flavescens</name>
    <dbReference type="NCBI Taxonomy" id="3031815"/>
    <lineage>
        <taxon>Bacteria</taxon>
        <taxon>Pseudomonadati</taxon>
        <taxon>Pseudomonadota</taxon>
        <taxon>Alphaproteobacteria</taxon>
        <taxon>Geminicoccales</taxon>
        <taxon>Geminicoccaceae</taxon>
        <taxon>Marinimicrococcus</taxon>
    </lineage>
</organism>
<evidence type="ECO:0000256" key="7">
    <source>
        <dbReference type="RuleBase" id="RU004504"/>
    </source>
</evidence>
<dbReference type="InterPro" id="IPR015424">
    <property type="entry name" value="PyrdxlP-dep_Trfase"/>
</dbReference>
<dbReference type="EMBL" id="JARGEQ010000040">
    <property type="protein sequence ID" value="MDF1585739.1"/>
    <property type="molecule type" value="Genomic_DNA"/>
</dbReference>
<dbReference type="PANTHER" id="PTHR21152:SF40">
    <property type="entry name" value="ALANINE--GLYOXYLATE AMINOTRANSFERASE"/>
    <property type="match status" value="1"/>
</dbReference>
<dbReference type="InterPro" id="IPR015422">
    <property type="entry name" value="PyrdxlP-dep_Trfase_small"/>
</dbReference>
<evidence type="ECO:0000256" key="4">
    <source>
        <dbReference type="PIRSR" id="PIRSR000524-1"/>
    </source>
</evidence>
<comment type="similarity">
    <text evidence="2 6">Belongs to the class-V pyridoxal-phosphate-dependent aminotransferase family.</text>
</comment>
<dbReference type="SUPFAM" id="SSF53383">
    <property type="entry name" value="PLP-dependent transferases"/>
    <property type="match status" value="1"/>
</dbReference>
<feature type="modified residue" description="N6-(pyridoxal phosphate)lysine" evidence="5">
    <location>
        <position position="197"/>
    </location>
</feature>
<dbReference type="GO" id="GO:0008453">
    <property type="term" value="F:alanine-glyoxylate transaminase activity"/>
    <property type="evidence" value="ECO:0007669"/>
    <property type="project" value="TreeGrafter"/>
</dbReference>
<dbReference type="GO" id="GO:0019265">
    <property type="term" value="P:glycine biosynthetic process, by transamination of glyoxylate"/>
    <property type="evidence" value="ECO:0007669"/>
    <property type="project" value="TreeGrafter"/>
</dbReference>
<dbReference type="Gene3D" id="3.90.1150.10">
    <property type="entry name" value="Aspartate Aminotransferase, domain 1"/>
    <property type="match status" value="1"/>
</dbReference>
<dbReference type="PANTHER" id="PTHR21152">
    <property type="entry name" value="AMINOTRANSFERASE CLASS V"/>
    <property type="match status" value="1"/>
</dbReference>
<accession>A0AAP3V0Y0</accession>
<dbReference type="GO" id="GO:0004760">
    <property type="term" value="F:L-serine-pyruvate transaminase activity"/>
    <property type="evidence" value="ECO:0007669"/>
    <property type="project" value="TreeGrafter"/>
</dbReference>
<dbReference type="Gene3D" id="3.40.640.10">
    <property type="entry name" value="Type I PLP-dependent aspartate aminotransferase-like (Major domain)"/>
    <property type="match status" value="1"/>
</dbReference>
<evidence type="ECO:0000256" key="1">
    <source>
        <dbReference type="ARBA" id="ARBA00001933"/>
    </source>
</evidence>
<evidence type="ECO:0000313" key="9">
    <source>
        <dbReference type="EMBL" id="MDF1585739.1"/>
    </source>
</evidence>
<proteinExistence type="inferred from homology"/>
<evidence type="ECO:0000256" key="2">
    <source>
        <dbReference type="ARBA" id="ARBA00009236"/>
    </source>
</evidence>
<evidence type="ECO:0000313" key="10">
    <source>
        <dbReference type="Proteomes" id="UP001301140"/>
    </source>
</evidence>
<dbReference type="PIRSF" id="PIRSF000524">
    <property type="entry name" value="SPT"/>
    <property type="match status" value="1"/>
</dbReference>
<keyword evidence="3 5" id="KW-0663">Pyridoxal phosphate</keyword>
<dbReference type="AlphaFoldDB" id="A0AAP3V0Y0"/>
<feature type="binding site" evidence="4">
    <location>
        <position position="345"/>
    </location>
    <ligand>
        <name>substrate</name>
    </ligand>
</feature>
<feature type="domain" description="Aminotransferase class V" evidence="8">
    <location>
        <begin position="35"/>
        <end position="331"/>
    </location>
</feature>
<reference evidence="9 10" key="1">
    <citation type="submission" date="2023-03" db="EMBL/GenBank/DDBJ databases">
        <title>YIM 152171 draft genome.</title>
        <authorList>
            <person name="Yang Z."/>
        </authorList>
    </citation>
    <scope>NUCLEOTIDE SEQUENCE [LARGE SCALE GENOMIC DNA]</scope>
    <source>
        <strain evidence="9 10">YIM 152171</strain>
    </source>
</reference>
<dbReference type="FunFam" id="3.40.640.10:FF:000054">
    <property type="entry name" value="Serine--glyoxylate aminotransferase"/>
    <property type="match status" value="1"/>
</dbReference>